<dbReference type="PRINTS" id="PR00424">
    <property type="entry name" value="ADENOSINER"/>
</dbReference>
<keyword evidence="6 11" id="KW-0472">Membrane</keyword>
<dbReference type="InterPro" id="IPR001634">
    <property type="entry name" value="Adenosn_rcpt"/>
</dbReference>
<dbReference type="PANTHER" id="PTHR24246:SF54">
    <property type="entry name" value="ADENOSINE RECEPTOR A1-RELATED"/>
    <property type="match status" value="1"/>
</dbReference>
<keyword evidence="9 11" id="KW-0325">Glycoprotein</keyword>
<dbReference type="Ensembl" id="ENSGMOT00000011853.2">
    <property type="protein sequence ID" value="ENSGMOP00000011539.2"/>
    <property type="gene ID" value="ENSGMOG00000010743.2"/>
</dbReference>
<dbReference type="PROSITE" id="PS50262">
    <property type="entry name" value="G_PROTEIN_RECEP_F1_2"/>
    <property type="match status" value="1"/>
</dbReference>
<sequence length="352" mass="38680">MMADWTWVVYTGLEVLIALVCCLGNALVVFAVCVGIKGALHEPTFCFVVSLAAADFLVGVAAVPLAVLLDGWVHLAPQLCLLLSCVVLVLTQASVLSLLAIAVDRHLRLQTPLSYQKLTRPSQTWLTVAICWSLSCVLGLTPLFGWNNFSTMAPPCGKNESNELPVLVAPPCTFLSTISLPFMVYFNFLGCVLLPLLAMTLLYVRIFWSLQGRLRDSTPQARVSLLRERRLACSLALVLFLFAGCWMPLHVMNCLLLFWGPQTVTKGAMYTGILLSHANSAVNPVVYAYRIPKIQQAYANIWRRVLAVMSGRCGEQRGERAGSGSRLRWTESVESVNPAVEVSSRINPPQNL</sequence>
<reference evidence="13" key="3">
    <citation type="submission" date="2025-09" db="UniProtKB">
        <authorList>
            <consortium name="Ensembl"/>
        </authorList>
    </citation>
    <scope>IDENTIFICATION</scope>
</reference>
<evidence type="ECO:0000256" key="5">
    <source>
        <dbReference type="ARBA" id="ARBA00023040"/>
    </source>
</evidence>
<evidence type="ECO:0000256" key="10">
    <source>
        <dbReference type="ARBA" id="ARBA00023224"/>
    </source>
</evidence>
<comment type="similarity">
    <text evidence="11">Belongs to the G-protein coupled receptor 1 family.</text>
</comment>
<dbReference type="GeneID" id="115546523"/>
<feature type="transmembrane region" description="Helical" evidence="11">
    <location>
        <begin position="45"/>
        <end position="69"/>
    </location>
</feature>
<dbReference type="GO" id="GO:0005886">
    <property type="term" value="C:plasma membrane"/>
    <property type="evidence" value="ECO:0007669"/>
    <property type="project" value="UniProtKB-SubCell"/>
</dbReference>
<protein>
    <submittedName>
        <fullName evidence="13">Adenosine receptor A1-like</fullName>
    </submittedName>
</protein>
<evidence type="ECO:0000313" key="14">
    <source>
        <dbReference type="Proteomes" id="UP000694546"/>
    </source>
</evidence>
<keyword evidence="10 11" id="KW-0807">Transducer</keyword>
<feature type="domain" description="G-protein coupled receptors family 1 profile" evidence="12">
    <location>
        <begin position="24"/>
        <end position="287"/>
    </location>
</feature>
<evidence type="ECO:0000259" key="12">
    <source>
        <dbReference type="PROSITE" id="PS50262"/>
    </source>
</evidence>
<feature type="transmembrane region" description="Helical" evidence="11">
    <location>
        <begin position="269"/>
        <end position="289"/>
    </location>
</feature>
<dbReference type="GO" id="GO:0045202">
    <property type="term" value="C:synapse"/>
    <property type="evidence" value="ECO:0007669"/>
    <property type="project" value="TreeGrafter"/>
</dbReference>
<keyword evidence="14" id="KW-1185">Reference proteome</keyword>
<reference evidence="13" key="1">
    <citation type="submission" date="2019-07" db="EMBL/GenBank/DDBJ databases">
        <authorList>
            <consortium name="Wellcome Sanger Institute Data Sharing"/>
        </authorList>
    </citation>
    <scope>NUCLEOTIDE SEQUENCE [LARGE SCALE GENOMIC DNA]</scope>
</reference>
<keyword evidence="2 11" id="KW-1003">Cell membrane</keyword>
<feature type="transmembrane region" description="Helical" evidence="11">
    <location>
        <begin position="184"/>
        <end position="210"/>
    </location>
</feature>
<evidence type="ECO:0000256" key="11">
    <source>
        <dbReference type="RuleBase" id="RU201114"/>
    </source>
</evidence>
<feature type="transmembrane region" description="Helical" evidence="11">
    <location>
        <begin position="15"/>
        <end position="36"/>
    </location>
</feature>
<organism evidence="13 14">
    <name type="scientific">Gadus morhua</name>
    <name type="common">Atlantic cod</name>
    <dbReference type="NCBI Taxonomy" id="8049"/>
    <lineage>
        <taxon>Eukaryota</taxon>
        <taxon>Metazoa</taxon>
        <taxon>Chordata</taxon>
        <taxon>Craniata</taxon>
        <taxon>Vertebrata</taxon>
        <taxon>Euteleostomi</taxon>
        <taxon>Actinopterygii</taxon>
        <taxon>Neopterygii</taxon>
        <taxon>Teleostei</taxon>
        <taxon>Neoteleostei</taxon>
        <taxon>Acanthomorphata</taxon>
        <taxon>Zeiogadaria</taxon>
        <taxon>Gadariae</taxon>
        <taxon>Gadiformes</taxon>
        <taxon>Gadoidei</taxon>
        <taxon>Gadidae</taxon>
        <taxon>Gadus</taxon>
    </lineage>
</organism>
<comment type="subcellular location">
    <subcellularLocation>
        <location evidence="1 11">Cell membrane</location>
        <topology evidence="1 11">Multi-pass membrane protein</topology>
    </subcellularLocation>
</comment>
<evidence type="ECO:0000256" key="3">
    <source>
        <dbReference type="ARBA" id="ARBA00022692"/>
    </source>
</evidence>
<keyword evidence="3 11" id="KW-0812">Transmembrane</keyword>
<evidence type="ECO:0000256" key="6">
    <source>
        <dbReference type="ARBA" id="ARBA00023136"/>
    </source>
</evidence>
<name>A0A8C4ZD46_GADMO</name>
<keyword evidence="8 11" id="KW-0675">Receptor</keyword>
<dbReference type="InterPro" id="IPR017452">
    <property type="entry name" value="GPCR_Rhodpsn_7TM"/>
</dbReference>
<evidence type="ECO:0000256" key="7">
    <source>
        <dbReference type="ARBA" id="ARBA00023157"/>
    </source>
</evidence>
<evidence type="ECO:0000256" key="1">
    <source>
        <dbReference type="ARBA" id="ARBA00004651"/>
    </source>
</evidence>
<dbReference type="Proteomes" id="UP000694546">
    <property type="component" value="Chromosome 1"/>
</dbReference>
<gene>
    <name evidence="13" type="primary">LOC115546523</name>
</gene>
<dbReference type="PANTHER" id="PTHR24246">
    <property type="entry name" value="OLFACTORY RECEPTOR AND ADENOSINE RECEPTOR"/>
    <property type="match status" value="1"/>
</dbReference>
<feature type="transmembrane region" description="Helical" evidence="11">
    <location>
        <begin position="124"/>
        <end position="145"/>
    </location>
</feature>
<keyword evidence="5 11" id="KW-0297">G-protein coupled receptor</keyword>
<feature type="transmembrane region" description="Helical" evidence="11">
    <location>
        <begin position="81"/>
        <end position="103"/>
    </location>
</feature>
<keyword evidence="4 11" id="KW-1133">Transmembrane helix</keyword>
<evidence type="ECO:0000256" key="9">
    <source>
        <dbReference type="ARBA" id="ARBA00023180"/>
    </source>
</evidence>
<dbReference type="OrthoDB" id="9445642at2759"/>
<dbReference type="Gene3D" id="1.20.1070.10">
    <property type="entry name" value="Rhodopsin 7-helix transmembrane proteins"/>
    <property type="match status" value="1"/>
</dbReference>
<proteinExistence type="inferred from homology"/>
<evidence type="ECO:0000256" key="2">
    <source>
        <dbReference type="ARBA" id="ARBA00022475"/>
    </source>
</evidence>
<dbReference type="OMA" id="MAEWSWV"/>
<reference evidence="13" key="2">
    <citation type="submission" date="2025-08" db="UniProtKB">
        <authorList>
            <consortium name="Ensembl"/>
        </authorList>
    </citation>
    <scope>IDENTIFICATION</scope>
</reference>
<accession>A0A8C4ZD46</accession>
<dbReference type="InterPro" id="IPR000276">
    <property type="entry name" value="GPCR_Rhodpsn"/>
</dbReference>
<dbReference type="GO" id="GO:0030425">
    <property type="term" value="C:dendrite"/>
    <property type="evidence" value="ECO:0007669"/>
    <property type="project" value="TreeGrafter"/>
</dbReference>
<dbReference type="SUPFAM" id="SSF81321">
    <property type="entry name" value="Family A G protein-coupled receptor-like"/>
    <property type="match status" value="1"/>
</dbReference>
<dbReference type="GO" id="GO:0001609">
    <property type="term" value="F:G protein-coupled adenosine receptor activity"/>
    <property type="evidence" value="ECO:0007669"/>
    <property type="project" value="UniProtKB-UniRule"/>
</dbReference>
<feature type="transmembrane region" description="Helical" evidence="11">
    <location>
        <begin position="231"/>
        <end position="249"/>
    </location>
</feature>
<dbReference type="RefSeq" id="XP_030215945.1">
    <property type="nucleotide sequence ID" value="XM_030360085.1"/>
</dbReference>
<dbReference type="PROSITE" id="PS00237">
    <property type="entry name" value="G_PROTEIN_RECEP_F1_1"/>
    <property type="match status" value="1"/>
</dbReference>
<dbReference type="AlphaFoldDB" id="A0A8C4ZD46"/>
<evidence type="ECO:0000256" key="4">
    <source>
        <dbReference type="ARBA" id="ARBA00022989"/>
    </source>
</evidence>
<dbReference type="PRINTS" id="PR00237">
    <property type="entry name" value="GPCRRHODOPSN"/>
</dbReference>
<dbReference type="GeneTree" id="ENSGT01030000234555"/>
<evidence type="ECO:0000313" key="13">
    <source>
        <dbReference type="Ensembl" id="ENSGMOP00000011539.2"/>
    </source>
</evidence>
<evidence type="ECO:0000256" key="8">
    <source>
        <dbReference type="ARBA" id="ARBA00023170"/>
    </source>
</evidence>
<dbReference type="Pfam" id="PF00001">
    <property type="entry name" value="7tm_1"/>
    <property type="match status" value="1"/>
</dbReference>
<keyword evidence="7 11" id="KW-1015">Disulfide bond</keyword>